<dbReference type="AlphaFoldDB" id="A0A285IML5"/>
<keyword evidence="1" id="KW-0732">Signal</keyword>
<dbReference type="Proteomes" id="UP000219353">
    <property type="component" value="Unassembled WGS sequence"/>
</dbReference>
<dbReference type="EMBL" id="OBEB01000002">
    <property type="protein sequence ID" value="SNY49123.1"/>
    <property type="molecule type" value="Genomic_DNA"/>
</dbReference>
<dbReference type="OrthoDB" id="5772815at2"/>
<gene>
    <name evidence="3" type="ORF">SAMN06297280_1261</name>
</gene>
<reference evidence="4" key="1">
    <citation type="submission" date="2017-09" db="EMBL/GenBank/DDBJ databases">
        <authorList>
            <person name="Varghese N."/>
            <person name="Submissions S."/>
        </authorList>
    </citation>
    <scope>NUCLEOTIDE SEQUENCE [LARGE SCALE GENOMIC DNA]</scope>
    <source>
        <strain evidence="4">CGMCC 1.12461</strain>
    </source>
</reference>
<feature type="chain" id="PRO_5012222231" description="DUF4168 domain-containing protein" evidence="1">
    <location>
        <begin position="22"/>
        <end position="126"/>
    </location>
</feature>
<evidence type="ECO:0000313" key="4">
    <source>
        <dbReference type="Proteomes" id="UP000219353"/>
    </source>
</evidence>
<dbReference type="InterPro" id="IPR025433">
    <property type="entry name" value="DUF4168"/>
</dbReference>
<sequence>MRKSYLAVVLAGLTMAGTAQLAQAQANPAPAQPQMQQQTTNFNDATLLKFSMAMEGVQQVGSKYEAEFQNAEDAAEAQKIQQEAQQEMVEAVQASGLTTEEYNQIAQQAQQDEELRSRILAMADTE</sequence>
<accession>A0A285IML5</accession>
<proteinExistence type="predicted"/>
<evidence type="ECO:0000313" key="3">
    <source>
        <dbReference type="EMBL" id="SNY49123.1"/>
    </source>
</evidence>
<name>A0A285IML5_9GAMM</name>
<protein>
    <recommendedName>
        <fullName evidence="2">DUF4168 domain-containing protein</fullName>
    </recommendedName>
</protein>
<dbReference type="RefSeq" id="WP_097110553.1">
    <property type="nucleotide sequence ID" value="NZ_OBEB01000002.1"/>
</dbReference>
<evidence type="ECO:0000259" key="2">
    <source>
        <dbReference type="Pfam" id="PF13767"/>
    </source>
</evidence>
<evidence type="ECO:0000256" key="1">
    <source>
        <dbReference type="SAM" id="SignalP"/>
    </source>
</evidence>
<feature type="domain" description="DUF4168" evidence="2">
    <location>
        <begin position="43"/>
        <end position="119"/>
    </location>
</feature>
<feature type="signal peptide" evidence="1">
    <location>
        <begin position="1"/>
        <end position="21"/>
    </location>
</feature>
<organism evidence="3 4">
    <name type="scientific">Arsukibacterium tuosuense</name>
    <dbReference type="NCBI Taxonomy" id="1323745"/>
    <lineage>
        <taxon>Bacteria</taxon>
        <taxon>Pseudomonadati</taxon>
        <taxon>Pseudomonadota</taxon>
        <taxon>Gammaproteobacteria</taxon>
        <taxon>Chromatiales</taxon>
        <taxon>Chromatiaceae</taxon>
        <taxon>Arsukibacterium</taxon>
    </lineage>
</organism>
<keyword evidence="4" id="KW-1185">Reference proteome</keyword>
<dbReference type="Pfam" id="PF13767">
    <property type="entry name" value="DUF4168"/>
    <property type="match status" value="1"/>
</dbReference>